<reference evidence="7" key="2">
    <citation type="journal article" date="2021" name="PeerJ">
        <title>Extensive microbial diversity within the chicken gut microbiome revealed by metagenomics and culture.</title>
        <authorList>
            <person name="Gilroy R."/>
            <person name="Ravi A."/>
            <person name="Getino M."/>
            <person name="Pursley I."/>
            <person name="Horton D.L."/>
            <person name="Alikhan N.F."/>
            <person name="Baker D."/>
            <person name="Gharbi K."/>
            <person name="Hall N."/>
            <person name="Watson M."/>
            <person name="Adriaenssens E.M."/>
            <person name="Foster-Nyarko E."/>
            <person name="Jarju S."/>
            <person name="Secka A."/>
            <person name="Antonio M."/>
            <person name="Oren A."/>
            <person name="Chaudhuri R.R."/>
            <person name="La Ragione R."/>
            <person name="Hildebrand F."/>
            <person name="Pallen M.J."/>
        </authorList>
    </citation>
    <scope>NUCLEOTIDE SEQUENCE</scope>
    <source>
        <strain evidence="7">CHK187-14744</strain>
    </source>
</reference>
<evidence type="ECO:0000313" key="7">
    <source>
        <dbReference type="EMBL" id="HIU02362.1"/>
    </source>
</evidence>
<dbReference type="GO" id="GO:0016020">
    <property type="term" value="C:membrane"/>
    <property type="evidence" value="ECO:0007669"/>
    <property type="project" value="UniProtKB-SubCell"/>
</dbReference>
<dbReference type="Gene3D" id="1.20.1260.100">
    <property type="entry name" value="TspO/MBR protein"/>
    <property type="match status" value="1"/>
</dbReference>
<feature type="transmembrane region" description="Helical" evidence="6">
    <location>
        <begin position="79"/>
        <end position="97"/>
    </location>
</feature>
<evidence type="ECO:0000256" key="4">
    <source>
        <dbReference type="ARBA" id="ARBA00022989"/>
    </source>
</evidence>
<feature type="transmembrane region" description="Helical" evidence="6">
    <location>
        <begin position="7"/>
        <end position="26"/>
    </location>
</feature>
<gene>
    <name evidence="7" type="ORF">IAB63_03805</name>
</gene>
<keyword evidence="5 6" id="KW-0472">Membrane</keyword>
<dbReference type="InterPro" id="IPR004307">
    <property type="entry name" value="TspO_MBR"/>
</dbReference>
<evidence type="ECO:0000256" key="1">
    <source>
        <dbReference type="ARBA" id="ARBA00004141"/>
    </source>
</evidence>
<reference evidence="7" key="1">
    <citation type="submission" date="2020-10" db="EMBL/GenBank/DDBJ databases">
        <authorList>
            <person name="Gilroy R."/>
        </authorList>
    </citation>
    <scope>NUCLEOTIDE SEQUENCE</scope>
    <source>
        <strain evidence="7">CHK187-14744</strain>
    </source>
</reference>
<dbReference type="EMBL" id="DVLT01000027">
    <property type="protein sequence ID" value="HIU02362.1"/>
    <property type="molecule type" value="Genomic_DNA"/>
</dbReference>
<dbReference type="PANTHER" id="PTHR10057:SF0">
    <property type="entry name" value="TRANSLOCATOR PROTEIN"/>
    <property type="match status" value="1"/>
</dbReference>
<sequence>MKKPKSYLIFSLAALAVGGLAGFLTSDAMRNIYPALRKSPLNPPGFIFPIVWTILYILMGVGMARIYERTERPGKSLTIWWVQLAANFLWTLIFFNLRNYFLAFAWLIGLIGLIIAMIGIFQETDKTAGWLQIPYLIWSCFAAYLTWSVWILNP</sequence>
<dbReference type="InterPro" id="IPR038330">
    <property type="entry name" value="TspO/MBR-related_sf"/>
</dbReference>
<dbReference type="Pfam" id="PF03073">
    <property type="entry name" value="TspO_MBR"/>
    <property type="match status" value="1"/>
</dbReference>
<feature type="transmembrane region" description="Helical" evidence="6">
    <location>
        <begin position="46"/>
        <end position="67"/>
    </location>
</feature>
<keyword evidence="3 6" id="KW-0812">Transmembrane</keyword>
<dbReference type="Proteomes" id="UP000824164">
    <property type="component" value="Unassembled WGS sequence"/>
</dbReference>
<feature type="transmembrane region" description="Helical" evidence="6">
    <location>
        <begin position="103"/>
        <end position="121"/>
    </location>
</feature>
<evidence type="ECO:0000256" key="2">
    <source>
        <dbReference type="ARBA" id="ARBA00007524"/>
    </source>
</evidence>
<dbReference type="PIRSF" id="PIRSF005859">
    <property type="entry name" value="PBR"/>
    <property type="match status" value="1"/>
</dbReference>
<evidence type="ECO:0000256" key="6">
    <source>
        <dbReference type="SAM" id="Phobius"/>
    </source>
</evidence>
<comment type="similarity">
    <text evidence="2">Belongs to the TspO/BZRP family.</text>
</comment>
<dbReference type="FunFam" id="1.20.1260.100:FF:000001">
    <property type="entry name" value="translocator protein 2"/>
    <property type="match status" value="1"/>
</dbReference>
<evidence type="ECO:0000256" key="5">
    <source>
        <dbReference type="ARBA" id="ARBA00023136"/>
    </source>
</evidence>
<feature type="transmembrane region" description="Helical" evidence="6">
    <location>
        <begin position="133"/>
        <end position="152"/>
    </location>
</feature>
<organism evidence="7 8">
    <name type="scientific">Candidatus Onthocola gallistercoris</name>
    <dbReference type="NCBI Taxonomy" id="2840876"/>
    <lineage>
        <taxon>Bacteria</taxon>
        <taxon>Bacillati</taxon>
        <taxon>Bacillota</taxon>
        <taxon>Bacilli</taxon>
        <taxon>Candidatus Onthocola</taxon>
    </lineage>
</organism>
<protein>
    <submittedName>
        <fullName evidence="7">Tryptophan-rich sensory protein</fullName>
    </submittedName>
</protein>
<evidence type="ECO:0000313" key="8">
    <source>
        <dbReference type="Proteomes" id="UP000824164"/>
    </source>
</evidence>
<name>A0A9D1HHP8_9FIRM</name>
<dbReference type="AlphaFoldDB" id="A0A9D1HHP8"/>
<comment type="caution">
    <text evidence="7">The sequence shown here is derived from an EMBL/GenBank/DDBJ whole genome shotgun (WGS) entry which is preliminary data.</text>
</comment>
<comment type="subcellular location">
    <subcellularLocation>
        <location evidence="1">Membrane</location>
        <topology evidence="1">Multi-pass membrane protein</topology>
    </subcellularLocation>
</comment>
<accession>A0A9D1HHP8</accession>
<evidence type="ECO:0000256" key="3">
    <source>
        <dbReference type="ARBA" id="ARBA00022692"/>
    </source>
</evidence>
<proteinExistence type="inferred from homology"/>
<dbReference type="GO" id="GO:0033013">
    <property type="term" value="P:tetrapyrrole metabolic process"/>
    <property type="evidence" value="ECO:0007669"/>
    <property type="project" value="UniProtKB-ARBA"/>
</dbReference>
<keyword evidence="4 6" id="KW-1133">Transmembrane helix</keyword>
<dbReference type="PANTHER" id="PTHR10057">
    <property type="entry name" value="PERIPHERAL-TYPE BENZODIAZEPINE RECEPTOR"/>
    <property type="match status" value="1"/>
</dbReference>
<dbReference type="CDD" id="cd15904">
    <property type="entry name" value="TSPO_MBR"/>
    <property type="match status" value="1"/>
</dbReference>